<name>A0A6T6UWA7_9EUKA</name>
<dbReference type="InterPro" id="IPR018181">
    <property type="entry name" value="Heat_shock_70_CS"/>
</dbReference>
<feature type="transmembrane region" description="Helical" evidence="3">
    <location>
        <begin position="6"/>
        <end position="24"/>
    </location>
</feature>
<dbReference type="GO" id="GO:0005524">
    <property type="term" value="F:ATP binding"/>
    <property type="evidence" value="ECO:0007669"/>
    <property type="project" value="UniProtKB-KW"/>
</dbReference>
<evidence type="ECO:0000313" key="4">
    <source>
        <dbReference type="EMBL" id="CAD8449999.1"/>
    </source>
</evidence>
<dbReference type="Gene3D" id="3.30.420.40">
    <property type="match status" value="2"/>
</dbReference>
<dbReference type="PROSITE" id="PS00329">
    <property type="entry name" value="HSP70_2"/>
    <property type="match status" value="1"/>
</dbReference>
<dbReference type="FunFam" id="3.90.640.10:FF:000003">
    <property type="entry name" value="Molecular chaperone DnaK"/>
    <property type="match status" value="1"/>
</dbReference>
<gene>
    <name evidence="4" type="ORF">LAMO00422_LOCUS10278</name>
    <name evidence="5" type="ORF">LAMO00422_LOCUS10279</name>
</gene>
<dbReference type="SUPFAM" id="SSF53067">
    <property type="entry name" value="Actin-like ATPase domain"/>
    <property type="match status" value="2"/>
</dbReference>
<reference evidence="4" key="1">
    <citation type="submission" date="2021-01" db="EMBL/GenBank/DDBJ databases">
        <authorList>
            <person name="Corre E."/>
            <person name="Pelletier E."/>
            <person name="Niang G."/>
            <person name="Scheremetjew M."/>
            <person name="Finn R."/>
            <person name="Kale V."/>
            <person name="Holt S."/>
            <person name="Cochrane G."/>
            <person name="Meng A."/>
            <person name="Brown T."/>
            <person name="Cohen L."/>
        </authorList>
    </citation>
    <scope>NUCLEOTIDE SEQUENCE</scope>
    <source>
        <strain evidence="4">CCMP2058</strain>
    </source>
</reference>
<sequence>MRQEQVLFIVFMGGLLSFIFGFVFQKHLPPPKPTIIGVDLGTTFSCVGAFQAGSGERLVFHPEDNKTTIPSIVAFTPTGILVGREARRQAEVNPENTLFDAKRFIGKSFSGMERDKLQAIYPFHLVRRSNGSINFLVKNAENTPYGSPIPQNIPLPSLPSGQKQDLTTLRLIAPEEVGAIIISRLKEAAEKELTSRFQPVSVHRAVISVPADFDQSQRNATRWAAEIAGLEVMRIVSEPTAAALAYGVDKEPGTSLVLVVDLGGGTLDVSLLRKRNGMFWVLGMAGDNRLGGQDFNRNLKLFLGNKLADLRGGKPITDPGDLQRLSEECEKVKIELSTIHEAEVNVEIEGEKTYNLKVTRDDFEMVNKMLFKRVLLPIDAAIEMGEIKHSEVDSIVLVGGSTRVPRVRELISGHFGGKEVDTRVDPELAVTIGVSIQAGVIGGTWPVPVSAVELPMKDGKISKIQLGTDEDDL</sequence>
<keyword evidence="2" id="KW-0067">ATP-binding</keyword>
<dbReference type="InterPro" id="IPR013126">
    <property type="entry name" value="Hsp_70_fam"/>
</dbReference>
<evidence type="ECO:0000313" key="5">
    <source>
        <dbReference type="EMBL" id="CAD8450000.1"/>
    </source>
</evidence>
<dbReference type="Pfam" id="PF00012">
    <property type="entry name" value="HSP70"/>
    <property type="match status" value="2"/>
</dbReference>
<keyword evidence="1" id="KW-0547">Nucleotide-binding</keyword>
<dbReference type="EMBL" id="HBEM01014910">
    <property type="protein sequence ID" value="CAD8450000.1"/>
    <property type="molecule type" value="Transcribed_RNA"/>
</dbReference>
<keyword evidence="3" id="KW-0472">Membrane</keyword>
<dbReference type="PRINTS" id="PR00301">
    <property type="entry name" value="HEATSHOCK70"/>
</dbReference>
<organism evidence="4">
    <name type="scientific">Amorphochlora amoebiformis</name>
    <dbReference type="NCBI Taxonomy" id="1561963"/>
    <lineage>
        <taxon>Eukaryota</taxon>
        <taxon>Sar</taxon>
        <taxon>Rhizaria</taxon>
        <taxon>Cercozoa</taxon>
        <taxon>Chlorarachniophyceae</taxon>
        <taxon>Amorphochlora</taxon>
    </lineage>
</organism>
<accession>A0A6T6UWA7</accession>
<proteinExistence type="predicted"/>
<dbReference type="Gene3D" id="3.90.640.10">
    <property type="entry name" value="Actin, Chain A, domain 4"/>
    <property type="match status" value="1"/>
</dbReference>
<keyword evidence="3" id="KW-0812">Transmembrane</keyword>
<dbReference type="PANTHER" id="PTHR19375">
    <property type="entry name" value="HEAT SHOCK PROTEIN 70KDA"/>
    <property type="match status" value="1"/>
</dbReference>
<dbReference type="InterPro" id="IPR043129">
    <property type="entry name" value="ATPase_NBD"/>
</dbReference>
<evidence type="ECO:0000256" key="3">
    <source>
        <dbReference type="SAM" id="Phobius"/>
    </source>
</evidence>
<dbReference type="PROSITE" id="PS01036">
    <property type="entry name" value="HSP70_3"/>
    <property type="match status" value="1"/>
</dbReference>
<protein>
    <submittedName>
        <fullName evidence="4">Uncharacterized protein</fullName>
    </submittedName>
</protein>
<evidence type="ECO:0000256" key="2">
    <source>
        <dbReference type="ARBA" id="ARBA00022840"/>
    </source>
</evidence>
<dbReference type="PROSITE" id="PS00297">
    <property type="entry name" value="HSP70_1"/>
    <property type="match status" value="1"/>
</dbReference>
<dbReference type="AlphaFoldDB" id="A0A6T6UWA7"/>
<dbReference type="EMBL" id="HBEM01014909">
    <property type="protein sequence ID" value="CAD8449999.1"/>
    <property type="molecule type" value="Transcribed_RNA"/>
</dbReference>
<dbReference type="GO" id="GO:0140662">
    <property type="term" value="F:ATP-dependent protein folding chaperone"/>
    <property type="evidence" value="ECO:0007669"/>
    <property type="project" value="InterPro"/>
</dbReference>
<keyword evidence="3" id="KW-1133">Transmembrane helix</keyword>
<evidence type="ECO:0000256" key="1">
    <source>
        <dbReference type="ARBA" id="ARBA00022741"/>
    </source>
</evidence>